<dbReference type="AlphaFoldDB" id="A0A328AD31"/>
<proteinExistence type="predicted"/>
<protein>
    <submittedName>
        <fullName evidence="2">Uncharacterized protein</fullName>
    </submittedName>
</protein>
<feature type="transmembrane region" description="Helical" evidence="1">
    <location>
        <begin position="48"/>
        <end position="69"/>
    </location>
</feature>
<keyword evidence="3" id="KW-1185">Reference proteome</keyword>
<sequence length="70" mass="7235">MGQETRAATLFSPARQGRAKRTNRFVQLAPGPETPQARDKAGAQHGMLIMLASGAAFWGGVAATVALLAG</sequence>
<evidence type="ECO:0000313" key="2">
    <source>
        <dbReference type="EMBL" id="RAK52561.1"/>
    </source>
</evidence>
<dbReference type="EMBL" id="QFYR01000002">
    <property type="protein sequence ID" value="RAK52561.1"/>
    <property type="molecule type" value="Genomic_DNA"/>
</dbReference>
<name>A0A328AD31_9CAUL</name>
<reference evidence="3" key="1">
    <citation type="submission" date="2018-05" db="EMBL/GenBank/DDBJ databases">
        <authorList>
            <person name="Li X."/>
        </authorList>
    </citation>
    <scope>NUCLEOTIDE SEQUENCE [LARGE SCALE GENOMIC DNA]</scope>
    <source>
        <strain evidence="3">YIM 73061</strain>
    </source>
</reference>
<dbReference type="RefSeq" id="WP_111514847.1">
    <property type="nucleotide sequence ID" value="NZ_QFYR01000002.1"/>
</dbReference>
<organism evidence="2 3">
    <name type="scientific">Phenylobacterium deserti</name>
    <dbReference type="NCBI Taxonomy" id="1914756"/>
    <lineage>
        <taxon>Bacteria</taxon>
        <taxon>Pseudomonadati</taxon>
        <taxon>Pseudomonadota</taxon>
        <taxon>Alphaproteobacteria</taxon>
        <taxon>Caulobacterales</taxon>
        <taxon>Caulobacteraceae</taxon>
        <taxon>Phenylobacterium</taxon>
    </lineage>
</organism>
<keyword evidence="1" id="KW-1133">Transmembrane helix</keyword>
<comment type="caution">
    <text evidence="2">The sequence shown here is derived from an EMBL/GenBank/DDBJ whole genome shotgun (WGS) entry which is preliminary data.</text>
</comment>
<gene>
    <name evidence="2" type="ORF">DJ018_10125</name>
</gene>
<accession>A0A328AD31</accession>
<dbReference type="Proteomes" id="UP000249725">
    <property type="component" value="Unassembled WGS sequence"/>
</dbReference>
<evidence type="ECO:0000313" key="3">
    <source>
        <dbReference type="Proteomes" id="UP000249725"/>
    </source>
</evidence>
<evidence type="ECO:0000256" key="1">
    <source>
        <dbReference type="SAM" id="Phobius"/>
    </source>
</evidence>
<keyword evidence="1" id="KW-0472">Membrane</keyword>
<keyword evidence="1" id="KW-0812">Transmembrane</keyword>